<dbReference type="AlphaFoldDB" id="X1IUB1"/>
<organism evidence="1">
    <name type="scientific">marine sediment metagenome</name>
    <dbReference type="NCBI Taxonomy" id="412755"/>
    <lineage>
        <taxon>unclassified sequences</taxon>
        <taxon>metagenomes</taxon>
        <taxon>ecological metagenomes</taxon>
    </lineage>
</organism>
<proteinExistence type="predicted"/>
<feature type="non-terminal residue" evidence="1">
    <location>
        <position position="1"/>
    </location>
</feature>
<sequence>EYIDELISALGRARMTRSDADLIKEEVQLTADMLKHGAKRLLSTIDRSGIRKEDLLDEFRIITATYRRLWLARNRPGGLSDSLQPHDWA</sequence>
<dbReference type="EMBL" id="BARU01033640">
    <property type="protein sequence ID" value="GAH69704.1"/>
    <property type="molecule type" value="Genomic_DNA"/>
</dbReference>
<protein>
    <submittedName>
        <fullName evidence="1">Uncharacterized protein</fullName>
    </submittedName>
</protein>
<evidence type="ECO:0000313" key="1">
    <source>
        <dbReference type="EMBL" id="GAH69704.1"/>
    </source>
</evidence>
<name>X1IUB1_9ZZZZ</name>
<comment type="caution">
    <text evidence="1">The sequence shown here is derived from an EMBL/GenBank/DDBJ whole genome shotgun (WGS) entry which is preliminary data.</text>
</comment>
<reference evidence="1" key="1">
    <citation type="journal article" date="2014" name="Front. Microbiol.">
        <title>High frequency of phylogenetically diverse reductive dehalogenase-homologous genes in deep subseafloor sedimentary metagenomes.</title>
        <authorList>
            <person name="Kawai M."/>
            <person name="Futagami T."/>
            <person name="Toyoda A."/>
            <person name="Takaki Y."/>
            <person name="Nishi S."/>
            <person name="Hori S."/>
            <person name="Arai W."/>
            <person name="Tsubouchi T."/>
            <person name="Morono Y."/>
            <person name="Uchiyama I."/>
            <person name="Ito T."/>
            <person name="Fujiyama A."/>
            <person name="Inagaki F."/>
            <person name="Takami H."/>
        </authorList>
    </citation>
    <scope>NUCLEOTIDE SEQUENCE</scope>
    <source>
        <strain evidence="1">Expedition CK06-06</strain>
    </source>
</reference>
<gene>
    <name evidence="1" type="ORF">S03H2_52895</name>
</gene>
<accession>X1IUB1</accession>